<dbReference type="SUPFAM" id="SSF56672">
    <property type="entry name" value="DNA/RNA polymerases"/>
    <property type="match status" value="1"/>
</dbReference>
<name>A0A1I4XAD4_9PROT</name>
<organism evidence="3 4">
    <name type="scientific">Nitrosomonas communis</name>
    <dbReference type="NCBI Taxonomy" id="44574"/>
    <lineage>
        <taxon>Bacteria</taxon>
        <taxon>Pseudomonadati</taxon>
        <taxon>Pseudomonadota</taxon>
        <taxon>Betaproteobacteria</taxon>
        <taxon>Nitrosomonadales</taxon>
        <taxon>Nitrosomonadaceae</taxon>
        <taxon>Nitrosomonas</taxon>
    </lineage>
</organism>
<dbReference type="EMBL" id="FOUB01000144">
    <property type="protein sequence ID" value="SFN22456.1"/>
    <property type="molecule type" value="Genomic_DNA"/>
</dbReference>
<dbReference type="PANTHER" id="PTHR34047:SF8">
    <property type="entry name" value="PROTEIN YKFC"/>
    <property type="match status" value="1"/>
</dbReference>
<dbReference type="AlphaFoldDB" id="A0A1I4XAD4"/>
<keyword evidence="3" id="KW-0808">Transferase</keyword>
<sequence length="257" mass="28551">MLLTTPDTIRTLQGKLYIKAKQEPGYRFYALYDKRYRADILSHAWRLVKANKGGPGVDGVSFDAIENGMGVDCYLLEWGHELQDKTYRASPVRRVMLPKADGSKRPLGIPTIRDRIAQTALKLVMEPIFEADFCEHSYGFRPKKSAHEAIDAIADAMRRGQTQVIDADLSKYFDRIAHTKLMATVAERIVDGAVLALIKQWLKAPVMGDSEHGKMACVEGGKGNSRGTPQARRPAFALVFSANARRIARPMVSDSAS</sequence>
<dbReference type="RefSeq" id="WP_218152206.1">
    <property type="nucleotide sequence ID" value="NZ_FOUB01000144.1"/>
</dbReference>
<keyword evidence="3" id="KW-0695">RNA-directed DNA polymerase</keyword>
<dbReference type="Proteomes" id="UP000183287">
    <property type="component" value="Unassembled WGS sequence"/>
</dbReference>
<dbReference type="PANTHER" id="PTHR34047">
    <property type="entry name" value="NUCLEAR INTRON MATURASE 1, MITOCHONDRIAL-RELATED"/>
    <property type="match status" value="1"/>
</dbReference>
<dbReference type="InterPro" id="IPR051083">
    <property type="entry name" value="GrpII_Intron_Splice-Mob/Def"/>
</dbReference>
<dbReference type="InterPro" id="IPR043502">
    <property type="entry name" value="DNA/RNA_pol_sf"/>
</dbReference>
<gene>
    <name evidence="3" type="ORF">SAMN05421863_11441</name>
</gene>
<accession>A0A1I4XAD4</accession>
<feature type="domain" description="Reverse transcriptase" evidence="2">
    <location>
        <begin position="98"/>
        <end position="229"/>
    </location>
</feature>
<keyword evidence="4" id="KW-1185">Reference proteome</keyword>
<evidence type="ECO:0000259" key="2">
    <source>
        <dbReference type="Pfam" id="PF00078"/>
    </source>
</evidence>
<dbReference type="GO" id="GO:0003964">
    <property type="term" value="F:RNA-directed DNA polymerase activity"/>
    <property type="evidence" value="ECO:0007669"/>
    <property type="project" value="UniProtKB-KW"/>
</dbReference>
<reference evidence="4" key="1">
    <citation type="submission" date="2016-10" db="EMBL/GenBank/DDBJ databases">
        <authorList>
            <person name="Varghese N."/>
            <person name="Submissions S."/>
        </authorList>
    </citation>
    <scope>NUCLEOTIDE SEQUENCE [LARGE SCALE GENOMIC DNA]</scope>
    <source>
        <strain evidence="4">Nm44</strain>
    </source>
</reference>
<evidence type="ECO:0000256" key="1">
    <source>
        <dbReference type="ARBA" id="ARBA00034120"/>
    </source>
</evidence>
<evidence type="ECO:0000313" key="4">
    <source>
        <dbReference type="Proteomes" id="UP000183287"/>
    </source>
</evidence>
<keyword evidence="3" id="KW-0548">Nucleotidyltransferase</keyword>
<protein>
    <submittedName>
        <fullName evidence="3">Group II intron reverse transcriptase/maturase</fullName>
    </submittedName>
</protein>
<evidence type="ECO:0000313" key="3">
    <source>
        <dbReference type="EMBL" id="SFN22456.1"/>
    </source>
</evidence>
<proteinExistence type="inferred from homology"/>
<comment type="similarity">
    <text evidence="1">Belongs to the bacterial reverse transcriptase family.</text>
</comment>
<dbReference type="CDD" id="cd01651">
    <property type="entry name" value="RT_G2_intron"/>
    <property type="match status" value="1"/>
</dbReference>
<dbReference type="Pfam" id="PF00078">
    <property type="entry name" value="RVT_1"/>
    <property type="match status" value="1"/>
</dbReference>
<dbReference type="InterPro" id="IPR000477">
    <property type="entry name" value="RT_dom"/>
</dbReference>